<dbReference type="EMBL" id="BK015949">
    <property type="protein sequence ID" value="DAF86576.1"/>
    <property type="molecule type" value="Genomic_DNA"/>
</dbReference>
<dbReference type="InterPro" id="IPR038667">
    <property type="entry name" value="XkdH-like_sf"/>
</dbReference>
<organism evidence="1">
    <name type="scientific">Siphoviridae sp. ctcx61</name>
    <dbReference type="NCBI Taxonomy" id="2825575"/>
    <lineage>
        <taxon>Viruses</taxon>
        <taxon>Duplodnaviria</taxon>
        <taxon>Heunggongvirae</taxon>
        <taxon>Uroviricota</taxon>
        <taxon>Caudoviricetes</taxon>
    </lineage>
</organism>
<name>A0A8S5TWL8_9CAUD</name>
<sequence>MTDIEILESTYFDRCTIKRKVKSKNENTGVTETVEKIIAENVKCALSKKDTPIMTSDGVGKLAFSHLLFLNPNIDLQEGDTVEVSSMGKISIYLASKPFFYSSHSESLLSHKERV</sequence>
<dbReference type="Gene3D" id="2.40.10.370">
    <property type="entry name" value="Protein of unknown function DUF3599"/>
    <property type="match status" value="1"/>
</dbReference>
<accession>A0A8S5TWL8</accession>
<evidence type="ECO:0000313" key="1">
    <source>
        <dbReference type="EMBL" id="DAF86576.1"/>
    </source>
</evidence>
<reference evidence="1" key="1">
    <citation type="journal article" date="2021" name="Proc. Natl. Acad. Sci. U.S.A.">
        <title>A Catalog of Tens of Thousands of Viruses from Human Metagenomes Reveals Hidden Associations with Chronic Diseases.</title>
        <authorList>
            <person name="Tisza M.J."/>
            <person name="Buck C.B."/>
        </authorList>
    </citation>
    <scope>NUCLEOTIDE SEQUENCE</scope>
    <source>
        <strain evidence="1">Ctcx61</strain>
    </source>
</reference>
<protein>
    <submittedName>
        <fullName evidence="1">Head closure knob</fullName>
    </submittedName>
</protein>
<proteinExistence type="predicted"/>